<accession>A0AAW1R249</accession>
<keyword evidence="4" id="KW-0418">Kinase</keyword>
<dbReference type="Proteomes" id="UP001445335">
    <property type="component" value="Unassembled WGS sequence"/>
</dbReference>
<dbReference type="PANTHER" id="PTHR12755">
    <property type="entry name" value="CLEAVAGE/POLYADENYLATION FACTOR IA SUBUNIT CLP1P"/>
    <property type="match status" value="1"/>
</dbReference>
<dbReference type="SUPFAM" id="SSF52540">
    <property type="entry name" value="P-loop containing nucleoside triphosphate hydrolases"/>
    <property type="match status" value="1"/>
</dbReference>
<proteinExistence type="inferred from homology"/>
<dbReference type="AlphaFoldDB" id="A0AAW1R249"/>
<dbReference type="InterPro" id="IPR027417">
    <property type="entry name" value="P-loop_NTPase"/>
</dbReference>
<comment type="similarity">
    <text evidence="1">Belongs to the Clp1 family. NOL9/GRC3 subfamily.</text>
</comment>
<protein>
    <recommendedName>
        <fullName evidence="7">Clp1 P-loop domain-containing protein</fullName>
    </recommendedName>
</protein>
<evidence type="ECO:0000313" key="8">
    <source>
        <dbReference type="EMBL" id="KAK9828015.1"/>
    </source>
</evidence>
<sequence length="513" mass="52111">MGRGSEGAQRARRAKKSDHVSSIGTADRRDDANGTRKMELPVGQVALMCGNALLAVKSGSLWVHGLLVREGSAPVRVCADARIGGALALEAAPGDVQVPLLREAVVSFQLRPAHGSAGGSGSGLAAPAATPIPAEWRQAADSIAAASAACASAGHPAAVVAVCGSKGTGKSTFARLLVNALLSRGSGCVAFLDVDCGQPELTVPGLLSAHLLREPLLGPPHLHQREPGAARFIGDTSPQADPAAYVAAAVSLARWLQGSAGGAPLVVNTPGWVKGIGYEALAAVLAGVRPSHTVLMQAPAVRRNLPPEPFWLPAPPSGALPPPPPIIVQLPAAEALAPDAGAGGARRASAVEARALLWTALARRCLHEPPAGAEIDGSPGGTLCSEESPALGGWDADAQAAAAAALAAQTPYVACLDDLDVQFLHADVPPRQLCCALNVDAAARRVYLLTPLGERNLQRVTTMQVGRLELPPELMQGGGFASPYLSIGSIAADGTGAGMIKSRNNLLRAAQAG</sequence>
<evidence type="ECO:0000256" key="4">
    <source>
        <dbReference type="ARBA" id="ARBA00022777"/>
    </source>
</evidence>
<organism evidence="8 9">
    <name type="scientific">Elliptochloris bilobata</name>
    <dbReference type="NCBI Taxonomy" id="381761"/>
    <lineage>
        <taxon>Eukaryota</taxon>
        <taxon>Viridiplantae</taxon>
        <taxon>Chlorophyta</taxon>
        <taxon>core chlorophytes</taxon>
        <taxon>Trebouxiophyceae</taxon>
        <taxon>Trebouxiophyceae incertae sedis</taxon>
        <taxon>Elliptochloris clade</taxon>
        <taxon>Elliptochloris</taxon>
    </lineage>
</organism>
<dbReference type="GO" id="GO:0005524">
    <property type="term" value="F:ATP binding"/>
    <property type="evidence" value="ECO:0007669"/>
    <property type="project" value="UniProtKB-KW"/>
</dbReference>
<evidence type="ECO:0000256" key="3">
    <source>
        <dbReference type="ARBA" id="ARBA00022741"/>
    </source>
</evidence>
<feature type="compositionally biased region" description="Basic and acidic residues" evidence="6">
    <location>
        <begin position="26"/>
        <end position="36"/>
    </location>
</feature>
<comment type="caution">
    <text evidence="8">The sequence shown here is derived from an EMBL/GenBank/DDBJ whole genome shotgun (WGS) entry which is preliminary data.</text>
</comment>
<evidence type="ECO:0000256" key="5">
    <source>
        <dbReference type="ARBA" id="ARBA00022840"/>
    </source>
</evidence>
<dbReference type="GO" id="GO:0005634">
    <property type="term" value="C:nucleus"/>
    <property type="evidence" value="ECO:0007669"/>
    <property type="project" value="TreeGrafter"/>
</dbReference>
<keyword evidence="9" id="KW-1185">Reference proteome</keyword>
<keyword evidence="2" id="KW-0808">Transferase</keyword>
<dbReference type="PANTHER" id="PTHR12755:SF3">
    <property type="entry name" value="POLYNUCLEOTIDE 5'-HYDROXYL-KINASE NOL9"/>
    <property type="match status" value="1"/>
</dbReference>
<keyword evidence="3" id="KW-0547">Nucleotide-binding</keyword>
<evidence type="ECO:0000256" key="2">
    <source>
        <dbReference type="ARBA" id="ARBA00022679"/>
    </source>
</evidence>
<feature type="region of interest" description="Disordered" evidence="6">
    <location>
        <begin position="1"/>
        <end position="36"/>
    </location>
</feature>
<feature type="domain" description="Clp1 P-loop" evidence="7">
    <location>
        <begin position="164"/>
        <end position="298"/>
    </location>
</feature>
<evidence type="ECO:0000256" key="1">
    <source>
        <dbReference type="ARBA" id="ARBA00011003"/>
    </source>
</evidence>
<dbReference type="EMBL" id="JALJOU010000053">
    <property type="protein sequence ID" value="KAK9828015.1"/>
    <property type="molecule type" value="Genomic_DNA"/>
</dbReference>
<name>A0AAW1R249_9CHLO</name>
<dbReference type="Pfam" id="PF16575">
    <property type="entry name" value="CLP1_P"/>
    <property type="match status" value="1"/>
</dbReference>
<evidence type="ECO:0000256" key="6">
    <source>
        <dbReference type="SAM" id="MobiDB-lite"/>
    </source>
</evidence>
<reference evidence="8 9" key="1">
    <citation type="journal article" date="2024" name="Nat. Commun.">
        <title>Phylogenomics reveals the evolutionary origins of lichenization in chlorophyte algae.</title>
        <authorList>
            <person name="Puginier C."/>
            <person name="Libourel C."/>
            <person name="Otte J."/>
            <person name="Skaloud P."/>
            <person name="Haon M."/>
            <person name="Grisel S."/>
            <person name="Petersen M."/>
            <person name="Berrin J.G."/>
            <person name="Delaux P.M."/>
            <person name="Dal Grande F."/>
            <person name="Keller J."/>
        </authorList>
    </citation>
    <scope>NUCLEOTIDE SEQUENCE [LARGE SCALE GENOMIC DNA]</scope>
    <source>
        <strain evidence="8 9">SAG 245.80</strain>
    </source>
</reference>
<dbReference type="InterPro" id="IPR032319">
    <property type="entry name" value="CLP1_P"/>
</dbReference>
<dbReference type="GO" id="GO:0000448">
    <property type="term" value="P:cleavage in ITS2 between 5.8S rRNA and LSU-rRNA of tricistronic rRNA transcript (SSU-rRNA, 5.8S rRNA, LSU-rRNA)"/>
    <property type="evidence" value="ECO:0007669"/>
    <property type="project" value="TreeGrafter"/>
</dbReference>
<evidence type="ECO:0000313" key="9">
    <source>
        <dbReference type="Proteomes" id="UP001445335"/>
    </source>
</evidence>
<gene>
    <name evidence="8" type="ORF">WJX81_000356</name>
</gene>
<keyword evidence="5" id="KW-0067">ATP-binding</keyword>
<evidence type="ECO:0000259" key="7">
    <source>
        <dbReference type="Pfam" id="PF16575"/>
    </source>
</evidence>
<dbReference type="GO" id="GO:0051731">
    <property type="term" value="F:polynucleotide 5'-hydroxyl-kinase activity"/>
    <property type="evidence" value="ECO:0007669"/>
    <property type="project" value="InterPro"/>
</dbReference>
<dbReference type="InterPro" id="IPR045116">
    <property type="entry name" value="Clp1/Grc3"/>
</dbReference>
<dbReference type="Gene3D" id="3.40.50.300">
    <property type="entry name" value="P-loop containing nucleotide triphosphate hydrolases"/>
    <property type="match status" value="1"/>
</dbReference>